<proteinExistence type="predicted"/>
<dbReference type="PROSITE" id="PS50937">
    <property type="entry name" value="HTH_MERR_2"/>
    <property type="match status" value="1"/>
</dbReference>
<organism evidence="3 4">
    <name type="scientific">Pseudomonas machongensis</name>
    <dbReference type="NCBI Taxonomy" id="3110229"/>
    <lineage>
        <taxon>Bacteria</taxon>
        <taxon>Pseudomonadati</taxon>
        <taxon>Pseudomonadota</taxon>
        <taxon>Gammaproteobacteria</taxon>
        <taxon>Pseudomonadales</taxon>
        <taxon>Pseudomonadaceae</taxon>
        <taxon>Pseudomonas</taxon>
    </lineage>
</organism>
<name>A0ABU5VAW6_9PSED</name>
<dbReference type="EMBL" id="JAYFUI010000054">
    <property type="protein sequence ID" value="MEA5670510.1"/>
    <property type="molecule type" value="Genomic_DNA"/>
</dbReference>
<dbReference type="RefSeq" id="WP_323452552.1">
    <property type="nucleotide sequence ID" value="NZ_JAYFUI010000054.1"/>
</dbReference>
<dbReference type="SMART" id="SM00422">
    <property type="entry name" value="HTH_MERR"/>
    <property type="match status" value="1"/>
</dbReference>
<reference evidence="3 4" key="1">
    <citation type="submission" date="2023-12" db="EMBL/GenBank/DDBJ databases">
        <title>Pseudomonas machongensis sp. nov., isolated from wilted pepper plants (Capsicum annuum).</title>
        <authorList>
            <person name="Qiu M."/>
            <person name="Li Y."/>
            <person name="Liu Q."/>
            <person name="Zhang X."/>
            <person name="Huang Y."/>
            <person name="Guo R."/>
            <person name="Hu M."/>
            <person name="Zhou J."/>
            <person name="Zhou X."/>
        </authorList>
    </citation>
    <scope>NUCLEOTIDE SEQUENCE [LARGE SCALE GENOMIC DNA]</scope>
    <source>
        <strain evidence="3 4">MH2</strain>
    </source>
</reference>
<gene>
    <name evidence="3" type="ORF">VA602_04075</name>
</gene>
<dbReference type="Pfam" id="PF13411">
    <property type="entry name" value="MerR_1"/>
    <property type="match status" value="1"/>
</dbReference>
<dbReference type="Gene3D" id="1.10.1660.10">
    <property type="match status" value="1"/>
</dbReference>
<keyword evidence="1" id="KW-0238">DNA-binding</keyword>
<dbReference type="SUPFAM" id="SSF46955">
    <property type="entry name" value="Putative DNA-binding domain"/>
    <property type="match status" value="1"/>
</dbReference>
<accession>A0ABU5VAW6</accession>
<dbReference type="Proteomes" id="UP001302573">
    <property type="component" value="Unassembled WGS sequence"/>
</dbReference>
<dbReference type="InterPro" id="IPR009061">
    <property type="entry name" value="DNA-bd_dom_put_sf"/>
</dbReference>
<dbReference type="InterPro" id="IPR000551">
    <property type="entry name" value="MerR-type_HTH_dom"/>
</dbReference>
<dbReference type="InterPro" id="IPR047057">
    <property type="entry name" value="MerR_fam"/>
</dbReference>
<dbReference type="PRINTS" id="PR00040">
    <property type="entry name" value="HTHMERR"/>
</dbReference>
<evidence type="ECO:0000313" key="3">
    <source>
        <dbReference type="EMBL" id="MEA5670510.1"/>
    </source>
</evidence>
<comment type="caution">
    <text evidence="3">The sequence shown here is derived from an EMBL/GenBank/DDBJ whole genome shotgun (WGS) entry which is preliminary data.</text>
</comment>
<protein>
    <submittedName>
        <fullName evidence="3">MerR family transcriptional regulator</fullName>
    </submittedName>
</protein>
<evidence type="ECO:0000256" key="1">
    <source>
        <dbReference type="ARBA" id="ARBA00023125"/>
    </source>
</evidence>
<dbReference type="PANTHER" id="PTHR30204">
    <property type="entry name" value="REDOX-CYCLING DRUG-SENSING TRANSCRIPTIONAL ACTIVATOR SOXR"/>
    <property type="match status" value="1"/>
</dbReference>
<evidence type="ECO:0000259" key="2">
    <source>
        <dbReference type="PROSITE" id="PS50937"/>
    </source>
</evidence>
<evidence type="ECO:0000313" key="4">
    <source>
        <dbReference type="Proteomes" id="UP001302573"/>
    </source>
</evidence>
<keyword evidence="4" id="KW-1185">Reference proteome</keyword>
<dbReference type="CDD" id="cd01106">
    <property type="entry name" value="HTH_TipAL-Mta"/>
    <property type="match status" value="1"/>
</dbReference>
<feature type="domain" description="HTH merR-type" evidence="2">
    <location>
        <begin position="6"/>
        <end position="75"/>
    </location>
</feature>
<dbReference type="PANTHER" id="PTHR30204:SF90">
    <property type="entry name" value="HTH-TYPE TRANSCRIPTIONAL ACTIVATOR MTA"/>
    <property type="match status" value="1"/>
</dbReference>
<sequence length="337" mass="38406">MGIPPLYQVGALARRCKVTIRTLHHYDEIGLIKPAARTQAGYRLYAESAVEQINAIQTLQETGLSLESIKRLLTTPSQQSIEAISIQLSRIDEDMALMKQRKAKLSVLAAGLTAGIVNDRFPWPNAVTLLEHYRKAFTEAELLKILGRWALARNLFERLIEELQAVMAEGLDYHKPKVQRLAARWMDAAMLWMDGDIEVARRWSNLHEKDHGQRDHVGLDTSLLAYITPAIELRMDALRRHLTEEDILSLDKRLAREWSEFGRRADQLLKAGDSVSPLEIDSLITQYHSLVDKMTRGNCALARKLQMAYRCEPILQIGHPVPARVREWLGKHLQKQA</sequence>